<sequence length="78" mass="9278">MFWAHNKLYPHTVLSKGINMGSKSSLIECTYPTTNRLHHHQSRKCNLQRFLNPNDLGQLKVERLLWCDHCLRFETQKI</sequence>
<reference evidence="2" key="1">
    <citation type="journal article" date="2016" name="Nature">
        <title>Genome evolution in the allotetraploid frog Xenopus laevis.</title>
        <authorList>
            <person name="Session A.M."/>
            <person name="Uno Y."/>
            <person name="Kwon T."/>
            <person name="Chapman J.A."/>
            <person name="Toyoda A."/>
            <person name="Takahashi S."/>
            <person name="Fukui A."/>
            <person name="Hikosaka A."/>
            <person name="Suzuki A."/>
            <person name="Kondo M."/>
            <person name="van Heeringen S.J."/>
            <person name="Quigley I."/>
            <person name="Heinz S."/>
            <person name="Ogino H."/>
            <person name="Ochi H."/>
            <person name="Hellsten U."/>
            <person name="Lyons J.B."/>
            <person name="Simakov O."/>
            <person name="Putnam N."/>
            <person name="Stites J."/>
            <person name="Kuroki Y."/>
            <person name="Tanaka T."/>
            <person name="Michiue T."/>
            <person name="Watanabe M."/>
            <person name="Bogdanovic O."/>
            <person name="Lister R."/>
            <person name="Georgiou G."/>
            <person name="Paranjpe S.S."/>
            <person name="van Kruijsbergen I."/>
            <person name="Shu S."/>
            <person name="Carlson J."/>
            <person name="Kinoshita T."/>
            <person name="Ohta Y."/>
            <person name="Mawaribuchi S."/>
            <person name="Jenkins J."/>
            <person name="Grimwood J."/>
            <person name="Schmutz J."/>
            <person name="Mitros T."/>
            <person name="Mozaffari S.V."/>
            <person name="Suzuki Y."/>
            <person name="Haramoto Y."/>
            <person name="Yamamoto T.S."/>
            <person name="Takagi C."/>
            <person name="Heald R."/>
            <person name="Miller K."/>
            <person name="Haudenschild C."/>
            <person name="Kitzman J."/>
            <person name="Nakayama T."/>
            <person name="Izutsu Y."/>
            <person name="Robert J."/>
            <person name="Fortriede J."/>
            <person name="Burns K."/>
            <person name="Lotay V."/>
            <person name="Karimi K."/>
            <person name="Yasuoka Y."/>
            <person name="Dichmann D.S."/>
            <person name="Flajnik M.F."/>
            <person name="Houston D.W."/>
            <person name="Shendure J."/>
            <person name="DuPasquier L."/>
            <person name="Vize P.D."/>
            <person name="Zorn A.M."/>
            <person name="Ito M."/>
            <person name="Marcotte E.M."/>
            <person name="Wallingford J.B."/>
            <person name="Ito Y."/>
            <person name="Asashima M."/>
            <person name="Ueno N."/>
            <person name="Matsuda Y."/>
            <person name="Veenstra G.J."/>
            <person name="Fujiyama A."/>
            <person name="Harland R.M."/>
            <person name="Taira M."/>
            <person name="Rokhsar D.S."/>
        </authorList>
    </citation>
    <scope>NUCLEOTIDE SEQUENCE [LARGE SCALE GENOMIC DNA]</scope>
    <source>
        <strain evidence="2">J</strain>
    </source>
</reference>
<evidence type="ECO:0000313" key="1">
    <source>
        <dbReference type="EMBL" id="OCT65277.1"/>
    </source>
</evidence>
<dbReference type="Proteomes" id="UP000694892">
    <property type="component" value="Chromosome 8S"/>
</dbReference>
<name>A0A974C2I8_XENLA</name>
<dbReference type="EMBL" id="CM004481">
    <property type="protein sequence ID" value="OCT65277.1"/>
    <property type="molecule type" value="Genomic_DNA"/>
</dbReference>
<organism evidence="1 2">
    <name type="scientific">Xenopus laevis</name>
    <name type="common">African clawed frog</name>
    <dbReference type="NCBI Taxonomy" id="8355"/>
    <lineage>
        <taxon>Eukaryota</taxon>
        <taxon>Metazoa</taxon>
        <taxon>Chordata</taxon>
        <taxon>Craniata</taxon>
        <taxon>Vertebrata</taxon>
        <taxon>Euteleostomi</taxon>
        <taxon>Amphibia</taxon>
        <taxon>Batrachia</taxon>
        <taxon>Anura</taxon>
        <taxon>Pipoidea</taxon>
        <taxon>Pipidae</taxon>
        <taxon>Xenopodinae</taxon>
        <taxon>Xenopus</taxon>
        <taxon>Xenopus</taxon>
    </lineage>
</organism>
<accession>A0A974C2I8</accession>
<evidence type="ECO:0000313" key="2">
    <source>
        <dbReference type="Proteomes" id="UP000694892"/>
    </source>
</evidence>
<proteinExistence type="predicted"/>
<gene>
    <name evidence="1" type="ORF">XELAEV_18041515mg</name>
</gene>
<dbReference type="AlphaFoldDB" id="A0A974C2I8"/>
<protein>
    <submittedName>
        <fullName evidence="1">Uncharacterized protein</fullName>
    </submittedName>
</protein>